<reference evidence="4" key="1">
    <citation type="submission" date="2023-01" db="EMBL/GenBank/DDBJ databases">
        <title>Complete genome sequence of Planctobacterium marinum strain Dej080120_11.</title>
        <authorList>
            <person name="Ueki S."/>
            <person name="Maruyama F."/>
        </authorList>
    </citation>
    <scope>NUCLEOTIDE SEQUENCE</scope>
    <source>
        <strain evidence="4">Dej080120_11</strain>
    </source>
</reference>
<dbReference type="EMBL" id="AP027272">
    <property type="protein sequence ID" value="BDX04915.1"/>
    <property type="molecule type" value="Genomic_DNA"/>
</dbReference>
<dbReference type="Pfam" id="PF00072">
    <property type="entry name" value="Response_reg"/>
    <property type="match status" value="1"/>
</dbReference>
<dbReference type="RefSeq" id="WP_338290799.1">
    <property type="nucleotide sequence ID" value="NZ_AP027272.1"/>
</dbReference>
<evidence type="ECO:0000259" key="3">
    <source>
        <dbReference type="PROSITE" id="PS50110"/>
    </source>
</evidence>
<dbReference type="SUPFAM" id="SSF52172">
    <property type="entry name" value="CheY-like"/>
    <property type="match status" value="1"/>
</dbReference>
<dbReference type="InterPro" id="IPR001789">
    <property type="entry name" value="Sig_transdc_resp-reg_receiver"/>
</dbReference>
<name>A0AA48HUN8_9ALTE</name>
<organism evidence="4 5">
    <name type="scientific">Planctobacterium marinum</name>
    <dbReference type="NCBI Taxonomy" id="1631968"/>
    <lineage>
        <taxon>Bacteria</taxon>
        <taxon>Pseudomonadati</taxon>
        <taxon>Pseudomonadota</taxon>
        <taxon>Gammaproteobacteria</taxon>
        <taxon>Alteromonadales</taxon>
        <taxon>Alteromonadaceae</taxon>
        <taxon>Planctobacterium</taxon>
    </lineage>
</organism>
<dbReference type="KEGG" id="pmaw:MACH26_04360"/>
<gene>
    <name evidence="4" type="ORF">MACH26_04360</name>
</gene>
<dbReference type="PANTHER" id="PTHR44591">
    <property type="entry name" value="STRESS RESPONSE REGULATOR PROTEIN 1"/>
    <property type="match status" value="1"/>
</dbReference>
<keyword evidence="5" id="KW-1185">Reference proteome</keyword>
<evidence type="ECO:0000313" key="5">
    <source>
        <dbReference type="Proteomes" id="UP001333710"/>
    </source>
</evidence>
<evidence type="ECO:0000256" key="1">
    <source>
        <dbReference type="ARBA" id="ARBA00022553"/>
    </source>
</evidence>
<proteinExistence type="predicted"/>
<dbReference type="InterPro" id="IPR050595">
    <property type="entry name" value="Bact_response_regulator"/>
</dbReference>
<dbReference type="InterPro" id="IPR011006">
    <property type="entry name" value="CheY-like_superfamily"/>
</dbReference>
<keyword evidence="1 2" id="KW-0597">Phosphoprotein</keyword>
<evidence type="ECO:0000313" key="4">
    <source>
        <dbReference type="EMBL" id="BDX04915.1"/>
    </source>
</evidence>
<feature type="modified residue" description="4-aspartylphosphate" evidence="2">
    <location>
        <position position="56"/>
    </location>
</feature>
<dbReference type="Gene3D" id="3.40.50.2300">
    <property type="match status" value="1"/>
</dbReference>
<evidence type="ECO:0000256" key="2">
    <source>
        <dbReference type="PROSITE-ProRule" id="PRU00169"/>
    </source>
</evidence>
<dbReference type="SMART" id="SM00448">
    <property type="entry name" value="REC"/>
    <property type="match status" value="1"/>
</dbReference>
<dbReference type="GO" id="GO:0000160">
    <property type="term" value="P:phosphorelay signal transduction system"/>
    <property type="evidence" value="ECO:0007669"/>
    <property type="project" value="InterPro"/>
</dbReference>
<sequence>MSDSNKTVLLVEDQPMLAMMTKMWLNDLGLNVVTSDNGLLAKQLLESQQFSFIVTDLVMPKLDGAGLLDWMQEEGITTPTIVVTGINNDEELRKIRAVPFVKAVLEKPLTPDQLIEAQTLLNA</sequence>
<accession>A0AA48HUN8</accession>
<dbReference type="PROSITE" id="PS50110">
    <property type="entry name" value="RESPONSE_REGULATORY"/>
    <property type="match status" value="1"/>
</dbReference>
<dbReference type="Proteomes" id="UP001333710">
    <property type="component" value="Chromosome"/>
</dbReference>
<feature type="domain" description="Response regulatory" evidence="3">
    <location>
        <begin position="7"/>
        <end position="122"/>
    </location>
</feature>
<protein>
    <recommendedName>
        <fullName evidence="3">Response regulatory domain-containing protein</fullName>
    </recommendedName>
</protein>
<dbReference type="PANTHER" id="PTHR44591:SF3">
    <property type="entry name" value="RESPONSE REGULATORY DOMAIN-CONTAINING PROTEIN"/>
    <property type="match status" value="1"/>
</dbReference>
<dbReference type="AlphaFoldDB" id="A0AA48HUN8"/>